<keyword evidence="10" id="KW-0732">Signal</keyword>
<keyword evidence="16" id="KW-1043">Host membrane</keyword>
<keyword evidence="17" id="KW-0843">Virulence</keyword>
<dbReference type="SUPFAM" id="SSF51120">
    <property type="entry name" value="beta-Roll"/>
    <property type="match status" value="2"/>
</dbReference>
<feature type="domain" description="Peptidase C80" evidence="23">
    <location>
        <begin position="764"/>
        <end position="950"/>
    </location>
</feature>
<evidence type="ECO:0000256" key="12">
    <source>
        <dbReference type="ARBA" id="ARBA00022801"/>
    </source>
</evidence>
<dbReference type="InterPro" id="IPR011049">
    <property type="entry name" value="Serralysin-like_metalloprot_C"/>
</dbReference>
<keyword evidence="15" id="KW-0460">Magnesium</keyword>
<evidence type="ECO:0000256" key="18">
    <source>
        <dbReference type="ARBA" id="ARBA00023121"/>
    </source>
</evidence>
<evidence type="ECO:0000256" key="6">
    <source>
        <dbReference type="ARBA" id="ARBA00022656"/>
    </source>
</evidence>
<evidence type="ECO:0000256" key="2">
    <source>
        <dbReference type="ARBA" id="ARBA00004165"/>
    </source>
</evidence>
<dbReference type="InterPro" id="IPR013517">
    <property type="entry name" value="FG-GAP"/>
</dbReference>
<evidence type="ECO:0000256" key="8">
    <source>
        <dbReference type="ARBA" id="ARBA00022679"/>
    </source>
</evidence>
<keyword evidence="9" id="KW-0479">Metal-binding</keyword>
<dbReference type="GO" id="GO:0090729">
    <property type="term" value="F:toxin activity"/>
    <property type="evidence" value="ECO:0007669"/>
    <property type="project" value="UniProtKB-KW"/>
</dbReference>
<evidence type="ECO:0000256" key="1">
    <source>
        <dbReference type="ARBA" id="ARBA00001946"/>
    </source>
</evidence>
<evidence type="ECO:0000256" key="7">
    <source>
        <dbReference type="ARBA" id="ARBA00022670"/>
    </source>
</evidence>
<dbReference type="Pfam" id="PF11713">
    <property type="entry name" value="Peptidase_C80"/>
    <property type="match status" value="2"/>
</dbReference>
<name>A0A0T9R6L9_9GAMM</name>
<comment type="subcellular location">
    <subcellularLocation>
        <location evidence="2">Host cell membrane</location>
    </subcellularLocation>
    <subcellularLocation>
        <location evidence="21">Host cytoplasm</location>
        <location evidence="21">Host cytosol</location>
    </subcellularLocation>
    <subcellularLocation>
        <location evidence="3">Secreted</location>
    </subcellularLocation>
</comment>
<dbReference type="GO" id="GO:0046872">
    <property type="term" value="F:metal ion binding"/>
    <property type="evidence" value="ECO:0007669"/>
    <property type="project" value="UniProtKB-KW"/>
</dbReference>
<evidence type="ECO:0000256" key="14">
    <source>
        <dbReference type="ARBA" id="ARBA00022813"/>
    </source>
</evidence>
<accession>A0A0T9R6L9</accession>
<evidence type="ECO:0000256" key="4">
    <source>
        <dbReference type="ARBA" id="ARBA00022511"/>
    </source>
</evidence>
<keyword evidence="5" id="KW-0964">Secreted</keyword>
<dbReference type="Gene3D" id="2.130.10.130">
    <property type="entry name" value="Integrin alpha, N-terminal"/>
    <property type="match status" value="1"/>
</dbReference>
<evidence type="ECO:0000256" key="9">
    <source>
        <dbReference type="ARBA" id="ARBA00022723"/>
    </source>
</evidence>
<dbReference type="RefSeq" id="WP_049600884.1">
    <property type="nucleotide sequence ID" value="NZ_CPZI01000008.1"/>
</dbReference>
<keyword evidence="13" id="KW-0788">Thiol protease</keyword>
<dbReference type="GO" id="GO:0044164">
    <property type="term" value="C:host cell cytosol"/>
    <property type="evidence" value="ECO:0007669"/>
    <property type="project" value="UniProtKB-SubCell"/>
</dbReference>
<dbReference type="Pfam" id="PF13517">
    <property type="entry name" value="FG-GAP_3"/>
    <property type="match status" value="1"/>
</dbReference>
<evidence type="ECO:0000259" key="23">
    <source>
        <dbReference type="PROSITE" id="PS51771"/>
    </source>
</evidence>
<dbReference type="CDD" id="cd20501">
    <property type="entry name" value="C80_RtxA-like"/>
    <property type="match status" value="1"/>
</dbReference>
<dbReference type="SUPFAM" id="SSF69318">
    <property type="entry name" value="Integrin alpha N-terminal domain"/>
    <property type="match status" value="1"/>
</dbReference>
<dbReference type="PROSITE" id="PS51771">
    <property type="entry name" value="CGT_MARTX_CPD"/>
    <property type="match status" value="2"/>
</dbReference>
<dbReference type="InterPro" id="IPR049824">
    <property type="entry name" value="RtxA-like_C80"/>
</dbReference>
<evidence type="ECO:0000313" key="24">
    <source>
        <dbReference type="EMBL" id="CNI47539.1"/>
    </source>
</evidence>
<evidence type="ECO:0000256" key="17">
    <source>
        <dbReference type="ARBA" id="ARBA00023026"/>
    </source>
</evidence>
<keyword evidence="11" id="KW-0677">Repeat</keyword>
<dbReference type="GO" id="GO:0020002">
    <property type="term" value="C:host cell plasma membrane"/>
    <property type="evidence" value="ECO:0007669"/>
    <property type="project" value="UniProtKB-SubCell"/>
</dbReference>
<evidence type="ECO:0000256" key="5">
    <source>
        <dbReference type="ARBA" id="ARBA00022525"/>
    </source>
</evidence>
<keyword evidence="6" id="KW-0800">Toxin</keyword>
<evidence type="ECO:0000256" key="22">
    <source>
        <dbReference type="SAM" id="MobiDB-lite"/>
    </source>
</evidence>
<gene>
    <name evidence="24" type="ORF">ERS008667_03503</name>
</gene>
<proteinExistence type="predicted"/>
<dbReference type="InterPro" id="IPR028994">
    <property type="entry name" value="Integrin_alpha_N"/>
</dbReference>
<evidence type="ECO:0000256" key="13">
    <source>
        <dbReference type="ARBA" id="ARBA00022807"/>
    </source>
</evidence>
<protein>
    <submittedName>
        <fullName evidence="24">Putative virulence determinant</fullName>
    </submittedName>
</protein>
<evidence type="ECO:0000256" key="19">
    <source>
        <dbReference type="ARBA" id="ARBA00023136"/>
    </source>
</evidence>
<evidence type="ECO:0000256" key="3">
    <source>
        <dbReference type="ARBA" id="ARBA00004613"/>
    </source>
</evidence>
<sequence>MPNGNGRAEFHIDKLSLSQRLAIVAETYERINKENKKERFDYSYSDIELIKKRFIKYIDAQLYSLIREGISVPDAFTQAEKIKIADLAIDAALFNDYGRFNELIIYISSLGISVTPPLPQEEGGNRLYIYFSGDIHTYMDVWRGDLLVGSGTELSDIQSITGLRFMIDMAESLKLNITNSSDKRMVDLINHLRYEMISYASSFYATYSAERGGTVYLSSPGGLRINNYFWNSELPVLRALQKKGLIGDIRILHKPLEFYKDTPLDKLGDLLTVKDLSMTVEYQFLPVWLQEKLLVDIYQRWLDEEFQPSLVTVSKEIINTIDIARNSPEVELLRYFLIKIHERLGEITEFKVLTESERISFVSKKLAVGSEIESWLDNVPAIDINERKVILESLLQKESLLFYNIRDIKKLPIPLDFNSDVININTNKLKNTFIPFNLLREKWDVIISDRDLLKGTLIIHFSAGREIIIKVDTNHNQLKQIATLERFLLANFTPKNAPQDLKLIENTIMSGDVILAERRGNSGWHNNKQMIEKVKLSAFDYLLKSNNLGVKTNDNGFALYLITDPEDSRDVIINTNDDFNLKNIKDFIGDNYFLFNDVPEYLIVKKNSENKECIFAHDEGGTYQVAYRNGETWVLLYKKDLSDQIKNLNEITMSVNLNYAESRSVALILSSLRKHSRLVSILPDTHPKVMENFLDIDYLLKNSKHPFANPRYSKVLDGLSNDINNNINVLQEIKDFTHFFSYDIKPGMYMNTWDKIDKNVVLEYAAKQNKKNQYPQFIVLLQDDSISKRAGEVIASYHHDKSVVLQLDARGSEARIAYGVPNEIAKVGAFELSLVTHGTNDGLYSFSIANIIQIYKFTTNSFALPPPVKVRLVICNIADNGQGKKGFNGAHPALEIVNVMHQEGFDIPILAYTTKVGVSVNRPGELVVFDPENNGGILENIDDHQVIYHYRNDILFTNGIPVVELLLNNVKNKIKTVDQLIESYSQYLAPFFSDDNGVIDRNLLELTINDSETHSKFENYLDIIRQSPELRNSDNWQLVVANNPTRFLVTLLDEHFIKYPDIIQVNEWDLPAIANIDKTVTTSQYDTQIIFQCENNPTVNRAATRLAGKHANNSIIIQLDADNNYRAFIIDDNIHGEWREISNNELITKLKIQPENGKIRWQVVGHGRSGGGNDKYPTLGGQRPEQLTARLNKFSHYLQTGHQINISPQQVSLVGCAMSSSDRYTSFAHKFMSHLNAYGIRANVSASTKAIEVDPQGHKNDVNIPDIDSYNNKYLSSIKGTEKLYWNHWGEITTQRKKDINGRLNNIDNLLDKLMTRQLSVNQLNKKQQYKLAEIFPQLTDKKLNKGELLLTLHDPLRMQALKYDLQFLQKISDRPDFDVEHWQITKADGNTLQDVMIKSGSQHETDLATYPRSRTSDPELRTSNPKARTAIFGRFGYGMQGYGFISALRLSADYQRWISNGDLTEKQEEEIQLQLAMAWGGIGANLATDGLQYGFGKWGIGYLQKLASKGGGLSPVLLSQLTLLKRNPALLLTPGFLKDLRKLALNQFSHGAARFSMPLLSALTSGIDIYQAYHAFSQLATETDPHVRRDLIASGVFSTINATIGLGVAFAMAMGGTAATAAGPAGIALAFTMIIVGDIYSAVSQIERIRDIVPDMTGSQRFENGLRLFLKFGLTPGLDNQIRYNQTMENVYQRQRDYYESLLASKQGVDTLFYSRGEAVLKAIPFIKRDERSQTERDLEKLSIFSGDPFTNAKIYTTYAEMGKHEYYKLEQINDVNDHIIADIFEENNRNVVKLENKNLHQEFAELDIDSTYSSFILSADVDRNGFNDFIVINEKYNTTIASRKNSVGMTVIDDYVSCWHYELYTWLAQSDGSYLKIDTRLEWEKLSHAIEVDKFNEVVFPVLGDFNGDNVFELVIFHDDKMTTYHYDSLDFNQSGKDNHNVINIGDFIEPVRQTFEGENSKNYPYSLAGDINNDGFDDILLLNKSGEMLHLMGNNSGVFRQHKTKLSSELTSLLSSSNPHRSQLQATDLNKDGVLDLVIILNDGRYYQVLGYKRDGRYYFDTPLMVNEKTIKSEGGDSVHYRQNRLSKIDKHKIIAISPSEQGENRLISLSDSGKLLAHPLREIKENDVAALFDLGGGDDVAKGYHKKKNIFTIGSGFKQYQGGENADTFILTSAAASKSHILSGGEGNDTVALGEVLGNEIDSVIDISKGYYSQVNGGVEKQVALLYDFENILGHENVNDTIIGNDVDNYLNGMGGDDKILGNGGNDLLALQSGLAQGGIGLDSYYILKSTHEKSLQIRIEEVSENNNTDIQISNIFLEHKLNQITSIELDNIDVLINIKNDNGLMTQIRLVGVYNLNNNQKQQVLNFTIQTVDGFTMVPLWPSYLNKVTEFSPNMVAYYSSLVDRNYKELVGKGDPGDIVVQISLDNDYQQQQVTHIKRVEGEKDIVLRQVILPDFIMLSPQEHSMLMGFLPRYELLGDNKDNLLQVLKGEGVLEGRSGQDTYCIQEEEGNPTDITINNFDDSLAPDTLVLSSWLLCDVIVERSANDLLLRHGDQPEKHQSIRLVNYMKDKRYRHLKITDKSGQSQYRDPVAGIFIDYQINLDQDSHPFIAAQQAPVVSSGNDEVVINSATFLPGNYIDTGDGNDTIIYIRGHEGTMLKGGGGDDTYYYSAESGAISISDASGLDNLYLDKHILLHTLSAERRENNLVLNIADDTSGRIVFVDWYLDDENKVEFIWVEDSQITFDELFSLRPYSDEYYQLCQQLKSMGLALTVRQLADIDSQDGYNTLNQLKTIKAWATNNPIYDFADLDYLVAMSSIAWRGNARNTDPLPLIEQKIDAFFQPLIAERISLTEEHVTWINREEFDTVDIAKWVNNYHLRSHNEISYLLEQLGLLKASPLSDKALDFTFKNRIDLTPASIELCQQEYGINRQSLINFAMKYHVTGRAHFELLISNIHVLKEYGVEVSESELPLVLRKPIDLRHYFNQKSLTKDHIGRLVEHNMSFDELTLLLDENIPIEQAVTQKLQTQLEPQKLRIFNEEGVLDQDISQLAEAMGGLESTENYSLERQTAMAITTHQFMSDSIAAY</sequence>
<dbReference type="GO" id="GO:0005576">
    <property type="term" value="C:extracellular region"/>
    <property type="evidence" value="ECO:0007669"/>
    <property type="project" value="UniProtKB-SubCell"/>
</dbReference>
<feature type="region of interest" description="Disordered" evidence="22">
    <location>
        <begin position="1403"/>
        <end position="1424"/>
    </location>
</feature>
<dbReference type="InterPro" id="IPR020974">
    <property type="entry name" value="CPD_dom"/>
</dbReference>
<dbReference type="Proteomes" id="UP000038204">
    <property type="component" value="Unassembled WGS sequence"/>
</dbReference>
<evidence type="ECO:0000256" key="20">
    <source>
        <dbReference type="ARBA" id="ARBA00023200"/>
    </source>
</evidence>
<dbReference type="EMBL" id="CQBK01000032">
    <property type="protein sequence ID" value="CNI47539.1"/>
    <property type="molecule type" value="Genomic_DNA"/>
</dbReference>
<comment type="cofactor">
    <cofactor evidence="1">
        <name>Mg(2+)</name>
        <dbReference type="ChEBI" id="CHEBI:18420"/>
    </cofactor>
</comment>
<reference evidence="24 25" key="1">
    <citation type="submission" date="2015-03" db="EMBL/GenBank/DDBJ databases">
        <authorList>
            <person name="Murphy D."/>
        </authorList>
    </citation>
    <scope>NUCLEOTIDE SEQUENCE [LARGE SCALE GENOMIC DNA]</scope>
    <source>
        <strain evidence="24 25">Y233</strain>
    </source>
</reference>
<dbReference type="GO" id="GO:0016740">
    <property type="term" value="F:transferase activity"/>
    <property type="evidence" value="ECO:0007669"/>
    <property type="project" value="UniProtKB-KW"/>
</dbReference>
<evidence type="ECO:0000256" key="10">
    <source>
        <dbReference type="ARBA" id="ARBA00022729"/>
    </source>
</evidence>
<dbReference type="CDD" id="cd20500">
    <property type="entry name" value="Peptidase_C80"/>
    <property type="match status" value="1"/>
</dbReference>
<dbReference type="GO" id="GO:0008289">
    <property type="term" value="F:lipid binding"/>
    <property type="evidence" value="ECO:0007669"/>
    <property type="project" value="UniProtKB-KW"/>
</dbReference>
<dbReference type="Gene3D" id="3.40.50.11050">
    <property type="match status" value="2"/>
</dbReference>
<evidence type="ECO:0000256" key="15">
    <source>
        <dbReference type="ARBA" id="ARBA00022842"/>
    </source>
</evidence>
<dbReference type="GO" id="GO:0008234">
    <property type="term" value="F:cysteine-type peptidase activity"/>
    <property type="evidence" value="ECO:0007669"/>
    <property type="project" value="UniProtKB-KW"/>
</dbReference>
<keyword evidence="20" id="KW-1035">Host cytoplasm</keyword>
<dbReference type="InterPro" id="IPR038383">
    <property type="entry name" value="CPD_dom_sf"/>
</dbReference>
<keyword evidence="19" id="KW-0472">Membrane</keyword>
<evidence type="ECO:0000256" key="11">
    <source>
        <dbReference type="ARBA" id="ARBA00022737"/>
    </source>
</evidence>
<organism evidence="24 25">
    <name type="scientific">Yersinia similis</name>
    <dbReference type="NCBI Taxonomy" id="367190"/>
    <lineage>
        <taxon>Bacteria</taxon>
        <taxon>Pseudomonadati</taxon>
        <taxon>Pseudomonadota</taxon>
        <taxon>Gammaproteobacteria</taxon>
        <taxon>Enterobacterales</taxon>
        <taxon>Yersiniaceae</taxon>
        <taxon>Yersinia</taxon>
    </lineage>
</organism>
<dbReference type="Gene3D" id="2.150.10.10">
    <property type="entry name" value="Serralysin-like metalloprotease, C-terminal"/>
    <property type="match status" value="1"/>
</dbReference>
<evidence type="ECO:0000256" key="16">
    <source>
        <dbReference type="ARBA" id="ARBA00022870"/>
    </source>
</evidence>
<keyword evidence="8" id="KW-0808">Transferase</keyword>
<keyword evidence="7" id="KW-0645">Protease</keyword>
<evidence type="ECO:0000313" key="25">
    <source>
        <dbReference type="Proteomes" id="UP000038204"/>
    </source>
</evidence>
<feature type="domain" description="Peptidase C80" evidence="23">
    <location>
        <begin position="1076"/>
        <end position="1286"/>
    </location>
</feature>
<dbReference type="GO" id="GO:0006508">
    <property type="term" value="P:proteolysis"/>
    <property type="evidence" value="ECO:0007669"/>
    <property type="project" value="UniProtKB-KW"/>
</dbReference>
<keyword evidence="18" id="KW-0446">Lipid-binding</keyword>
<keyword evidence="4" id="KW-1032">Host cell membrane</keyword>
<keyword evidence="12" id="KW-0378">Hydrolase</keyword>
<evidence type="ECO:0000256" key="21">
    <source>
        <dbReference type="ARBA" id="ARBA00023586"/>
    </source>
</evidence>
<keyword evidence="14" id="KW-0068">Autocatalytic cleavage</keyword>